<dbReference type="Proteomes" id="UP000267027">
    <property type="component" value="Unassembled WGS sequence"/>
</dbReference>
<organism evidence="3">
    <name type="scientific">Angiostrongylus costaricensis</name>
    <name type="common">Nematode worm</name>
    <dbReference type="NCBI Taxonomy" id="334426"/>
    <lineage>
        <taxon>Eukaryota</taxon>
        <taxon>Metazoa</taxon>
        <taxon>Ecdysozoa</taxon>
        <taxon>Nematoda</taxon>
        <taxon>Chromadorea</taxon>
        <taxon>Rhabditida</taxon>
        <taxon>Rhabditina</taxon>
        <taxon>Rhabditomorpha</taxon>
        <taxon>Strongyloidea</taxon>
        <taxon>Metastrongylidae</taxon>
        <taxon>Angiostrongylus</taxon>
    </lineage>
</organism>
<name>A0A0R3PVB9_ANGCS</name>
<evidence type="ECO:0000313" key="3">
    <source>
        <dbReference type="WBParaSite" id="ACOC_0000995901-mRNA-1"/>
    </source>
</evidence>
<proteinExistence type="predicted"/>
<protein>
    <submittedName>
        <fullName evidence="3">AraC family transcriptional regulator</fullName>
    </submittedName>
</protein>
<evidence type="ECO:0000313" key="1">
    <source>
        <dbReference type="EMBL" id="VDM61545.1"/>
    </source>
</evidence>
<dbReference type="WBParaSite" id="ACOC_0000995901-mRNA-1">
    <property type="protein sequence ID" value="ACOC_0000995901-mRNA-1"/>
    <property type="gene ID" value="ACOC_0000995901"/>
</dbReference>
<dbReference type="AlphaFoldDB" id="A0A0R3PVB9"/>
<evidence type="ECO:0000313" key="2">
    <source>
        <dbReference type="Proteomes" id="UP000267027"/>
    </source>
</evidence>
<reference evidence="1 2" key="2">
    <citation type="submission" date="2018-11" db="EMBL/GenBank/DDBJ databases">
        <authorList>
            <consortium name="Pathogen Informatics"/>
        </authorList>
    </citation>
    <scope>NUCLEOTIDE SEQUENCE [LARGE SCALE GENOMIC DNA]</scope>
    <source>
        <strain evidence="1 2">Costa Rica</strain>
    </source>
</reference>
<sequence length="77" mass="8760">MPRRVYSRPARRLRETVCWGGEGYRLAVFPAGLRFQHYSDEVHFSGSMRTVSYMSVDGAMNSEHISSTEHSHAAGRE</sequence>
<accession>A0A0R3PVB9</accession>
<reference evidence="3" key="1">
    <citation type="submission" date="2017-02" db="UniProtKB">
        <authorList>
            <consortium name="WormBaseParasite"/>
        </authorList>
    </citation>
    <scope>IDENTIFICATION</scope>
</reference>
<dbReference type="EMBL" id="UYYA01004382">
    <property type="protein sequence ID" value="VDM61545.1"/>
    <property type="molecule type" value="Genomic_DNA"/>
</dbReference>
<gene>
    <name evidence="1" type="ORF">ACOC_LOCUS9960</name>
</gene>
<keyword evidence="2" id="KW-1185">Reference proteome</keyword>